<dbReference type="Proteomes" id="UP001500218">
    <property type="component" value="Unassembled WGS sequence"/>
</dbReference>
<dbReference type="EMBL" id="BAAALT010000122">
    <property type="protein sequence ID" value="GAA1813489.1"/>
    <property type="molecule type" value="Genomic_DNA"/>
</dbReference>
<protein>
    <recommendedName>
        <fullName evidence="3">Secreted protein</fullName>
    </recommendedName>
</protein>
<reference evidence="2" key="1">
    <citation type="journal article" date="2019" name="Int. J. Syst. Evol. Microbiol.">
        <title>The Global Catalogue of Microorganisms (GCM) 10K type strain sequencing project: providing services to taxonomists for standard genome sequencing and annotation.</title>
        <authorList>
            <consortium name="The Broad Institute Genomics Platform"/>
            <consortium name="The Broad Institute Genome Sequencing Center for Infectious Disease"/>
            <person name="Wu L."/>
            <person name="Ma J."/>
        </authorList>
    </citation>
    <scope>NUCLEOTIDE SEQUENCE [LARGE SCALE GENOMIC DNA]</scope>
    <source>
        <strain evidence="2">JCM 13250</strain>
    </source>
</reference>
<name>A0ABP4YEY4_9ACTN</name>
<evidence type="ECO:0008006" key="3">
    <source>
        <dbReference type="Google" id="ProtNLM"/>
    </source>
</evidence>
<organism evidence="1 2">
    <name type="scientific">Luedemannella flava</name>
    <dbReference type="NCBI Taxonomy" id="349316"/>
    <lineage>
        <taxon>Bacteria</taxon>
        <taxon>Bacillati</taxon>
        <taxon>Actinomycetota</taxon>
        <taxon>Actinomycetes</taxon>
        <taxon>Micromonosporales</taxon>
        <taxon>Micromonosporaceae</taxon>
        <taxon>Luedemannella</taxon>
    </lineage>
</organism>
<gene>
    <name evidence="1" type="ORF">GCM10009682_38350</name>
</gene>
<evidence type="ECO:0000313" key="1">
    <source>
        <dbReference type="EMBL" id="GAA1813489.1"/>
    </source>
</evidence>
<evidence type="ECO:0000313" key="2">
    <source>
        <dbReference type="Proteomes" id="UP001500218"/>
    </source>
</evidence>
<comment type="caution">
    <text evidence="1">The sequence shown here is derived from an EMBL/GenBank/DDBJ whole genome shotgun (WGS) entry which is preliminary data.</text>
</comment>
<keyword evidence="2" id="KW-1185">Reference proteome</keyword>
<accession>A0ABP4YEY4</accession>
<sequence>MGRLTRLGAYMVVLIVSVPMLVLLVEAPASAASLIQYVTKTSALNSTSPKQLSMTCPAGYVAISGGARITGGSAQVTISKMRPHSAIQPGHMSFEAREDADGYQSNWKFSATAICYYKPAGFTYIERASQSTSGMVTAGRCEDQQVLGTGYITGGAVLKGMYELEGRKLLAFGPAHSPGSPTELNVTTVSVCADEQLPGIRMVHVSSPINTSVQKYVSASCPAGTTLSGVMGRLGGSTTNVVVDSFDVDGNGVRVGGQTEGLATDISWNVTATAVCTTA</sequence>
<proteinExistence type="predicted"/>